<dbReference type="EMBL" id="MT631538">
    <property type="protein sequence ID" value="QNO53339.1"/>
    <property type="molecule type" value="Genomic_DNA"/>
</dbReference>
<dbReference type="Pfam" id="PF10130">
    <property type="entry name" value="PIN_2"/>
    <property type="match status" value="1"/>
</dbReference>
<proteinExistence type="predicted"/>
<feature type="domain" description="PIN" evidence="1">
    <location>
        <begin position="5"/>
        <end position="117"/>
    </location>
</feature>
<organism evidence="2">
    <name type="scientific">Candidatus Methanophagaceae archaeon ANME-1 ERB6</name>
    <dbReference type="NCBI Taxonomy" id="2759912"/>
    <lineage>
        <taxon>Archaea</taxon>
        <taxon>Methanobacteriati</taxon>
        <taxon>Methanobacteriota</taxon>
        <taxon>Stenosarchaea group</taxon>
        <taxon>Methanomicrobia</taxon>
        <taxon>Candidatus Methanophagales</taxon>
        <taxon>Candidatus Methanophagaceae</taxon>
    </lineage>
</organism>
<dbReference type="AlphaFoldDB" id="A0A7G9YZA5"/>
<evidence type="ECO:0000313" key="2">
    <source>
        <dbReference type="EMBL" id="QNO53339.1"/>
    </source>
</evidence>
<name>A0A7G9YZA5_9EURY</name>
<evidence type="ECO:0000259" key="1">
    <source>
        <dbReference type="Pfam" id="PF10130"/>
    </source>
</evidence>
<accession>A0A7G9YZA5</accession>
<gene>
    <name evidence="2" type="ORF">GMAEILFI_00011</name>
</gene>
<dbReference type="InterPro" id="IPR002716">
    <property type="entry name" value="PIN_dom"/>
</dbReference>
<protein>
    <recommendedName>
        <fullName evidence="1">PIN domain-containing protein</fullName>
    </recommendedName>
</protein>
<sequence length="139" mass="15940">MESIIVDANKVFAAFIAKGIVHDLLFSGKFKPVGPEKLLEEVEKHKDEIAEKAKKKLEDIELAIKLLEPEFKIFSRPEYTVKLSEGLKLAPHPKDVEYFALALRFDFPIWSNEKTFKKQSKVKVFSTSDLISFLSETRP</sequence>
<reference evidence="2" key="1">
    <citation type="submission" date="2020-06" db="EMBL/GenBank/DDBJ databases">
        <title>Unique genomic features of the anaerobic methanotrophic archaea.</title>
        <authorList>
            <person name="Chadwick G.L."/>
            <person name="Skennerton C.T."/>
            <person name="Laso-Perez R."/>
            <person name="Leu A.O."/>
            <person name="Speth D.R."/>
            <person name="Yu H."/>
            <person name="Morgan-Lang C."/>
            <person name="Hatzenpichler R."/>
            <person name="Goudeau D."/>
            <person name="Malmstrom R."/>
            <person name="Brazelton W.J."/>
            <person name="Woyke T."/>
            <person name="Hallam S.J."/>
            <person name="Tyson G.W."/>
            <person name="Wegener G."/>
            <person name="Boetius A."/>
            <person name="Orphan V."/>
        </authorList>
    </citation>
    <scope>NUCLEOTIDE SEQUENCE</scope>
</reference>